<evidence type="ECO:0000259" key="1">
    <source>
        <dbReference type="Pfam" id="PF12697"/>
    </source>
</evidence>
<sequence>MRLHVEERGRGPVRIALIHGFLADGAAWTDVVAASDPERYAFLLVDLRGHGSSPRADRPRGERYDIASLAADLAETLPTGLDAIVGHSLGGRLLIDIVGPLRPAHAIYLDPGFGLKLPGRGLGARLFWAIPGLPRLLAWLYDRTDPATGPANVALAEAAHAAWDRSMVAEVLHDVAANPVTPSAPIVPSTLVLSDDAKLVVPRADIEQYERLGWTVTRFPGIRHDMAALDGARTFEVIQRAL</sequence>
<name>A0A3N2C7G7_9MICO</name>
<dbReference type="SUPFAM" id="SSF53474">
    <property type="entry name" value="alpha/beta-Hydrolases"/>
    <property type="match status" value="1"/>
</dbReference>
<reference evidence="2 3" key="1">
    <citation type="submission" date="2018-11" db="EMBL/GenBank/DDBJ databases">
        <title>Sequencing the genomes of 1000 actinobacteria strains.</title>
        <authorList>
            <person name="Klenk H.-P."/>
        </authorList>
    </citation>
    <scope>NUCLEOTIDE SEQUENCE [LARGE SCALE GENOMIC DNA]</scope>
    <source>
        <strain evidence="2 3">DSM 14012</strain>
    </source>
</reference>
<dbReference type="InterPro" id="IPR029058">
    <property type="entry name" value="AB_hydrolase_fold"/>
</dbReference>
<proteinExistence type="predicted"/>
<dbReference type="Gene3D" id="3.40.50.1820">
    <property type="entry name" value="alpha/beta hydrolase"/>
    <property type="match status" value="1"/>
</dbReference>
<comment type="caution">
    <text evidence="2">The sequence shown here is derived from an EMBL/GenBank/DDBJ whole genome shotgun (WGS) entry which is preliminary data.</text>
</comment>
<keyword evidence="3" id="KW-1185">Reference proteome</keyword>
<dbReference type="AlphaFoldDB" id="A0A3N2C7G7"/>
<dbReference type="InterPro" id="IPR000073">
    <property type="entry name" value="AB_hydrolase_1"/>
</dbReference>
<dbReference type="GO" id="GO:0016787">
    <property type="term" value="F:hydrolase activity"/>
    <property type="evidence" value="ECO:0007669"/>
    <property type="project" value="UniProtKB-KW"/>
</dbReference>
<protein>
    <submittedName>
        <fullName evidence="2">Alpha/beta hydrolase family protein</fullName>
    </submittedName>
</protein>
<accession>A0A3N2C7G7</accession>
<dbReference type="Pfam" id="PF12697">
    <property type="entry name" value="Abhydrolase_6"/>
    <property type="match status" value="1"/>
</dbReference>
<keyword evidence="2" id="KW-0378">Hydrolase</keyword>
<dbReference type="EMBL" id="RKHL01000001">
    <property type="protein sequence ID" value="ROR83463.1"/>
    <property type="molecule type" value="Genomic_DNA"/>
</dbReference>
<organism evidence="2 3">
    <name type="scientific">Plantibacter flavus</name>
    <dbReference type="NCBI Taxonomy" id="150123"/>
    <lineage>
        <taxon>Bacteria</taxon>
        <taxon>Bacillati</taxon>
        <taxon>Actinomycetota</taxon>
        <taxon>Actinomycetes</taxon>
        <taxon>Micrococcales</taxon>
        <taxon>Microbacteriaceae</taxon>
        <taxon>Plantibacter</taxon>
    </lineage>
</organism>
<evidence type="ECO:0000313" key="2">
    <source>
        <dbReference type="EMBL" id="ROR83463.1"/>
    </source>
</evidence>
<gene>
    <name evidence="2" type="ORF">EDD42_3574</name>
</gene>
<dbReference type="RefSeq" id="WP_085511292.1">
    <property type="nucleotide sequence ID" value="NZ_FXAP01000002.1"/>
</dbReference>
<feature type="domain" description="AB hydrolase-1" evidence="1">
    <location>
        <begin position="17"/>
        <end position="230"/>
    </location>
</feature>
<evidence type="ECO:0000313" key="3">
    <source>
        <dbReference type="Proteomes" id="UP000266915"/>
    </source>
</evidence>
<dbReference type="Proteomes" id="UP000266915">
    <property type="component" value="Unassembled WGS sequence"/>
</dbReference>